<protein>
    <submittedName>
        <fullName evidence="2">Two-component system regulatory protein YycI</fullName>
    </submittedName>
</protein>
<dbReference type="RefSeq" id="WP_138790760.1">
    <property type="nucleotide sequence ID" value="NZ_JBHTGQ010000038.1"/>
</dbReference>
<evidence type="ECO:0000259" key="1">
    <source>
        <dbReference type="Pfam" id="PF09648"/>
    </source>
</evidence>
<reference evidence="3" key="1">
    <citation type="journal article" date="2019" name="Int. J. Syst. Evol. Microbiol.">
        <title>The Global Catalogue of Microorganisms (GCM) 10K type strain sequencing project: providing services to taxonomists for standard genome sequencing and annotation.</title>
        <authorList>
            <consortium name="The Broad Institute Genomics Platform"/>
            <consortium name="The Broad Institute Genome Sequencing Center for Infectious Disease"/>
            <person name="Wu L."/>
            <person name="Ma J."/>
        </authorList>
    </citation>
    <scope>NUCLEOTIDE SEQUENCE [LARGE SCALE GENOMIC DNA]</scope>
    <source>
        <strain evidence="3">JCM 18657</strain>
    </source>
</reference>
<gene>
    <name evidence="2" type="primary">yycI</name>
    <name evidence="2" type="ORF">ACFQWB_14430</name>
</gene>
<sequence length="253" mass="27828">MDWGRAKTILIATFLLLNLMLGFELWVNRTGLSGSGSQSDAALGEIKQILAIKGIAMQAEIPKEMPNLKKYVVKLEEAVGRGEAEINPPIKIAGPVTSDKLKSAVGNVIPRLDDYVLDPLAEQKGIYVLSQVLAAYPVFGVELRLYQRGDELYRYNQQYVQSISEVDPEQPMLSAAVAFRRLLERDDVQGPATVKEIKLGLSYRPIDNSDGLAVPTWRVAIETGGESTLRWFYIDAFSGEVSEGLKPASEAAE</sequence>
<keyword evidence="3" id="KW-1185">Reference proteome</keyword>
<feature type="domain" description="Regulatory protein YycH-like" evidence="1">
    <location>
        <begin position="83"/>
        <end position="237"/>
    </location>
</feature>
<dbReference type="EMBL" id="JBHTGQ010000038">
    <property type="protein sequence ID" value="MFC7751116.1"/>
    <property type="molecule type" value="Genomic_DNA"/>
</dbReference>
<comment type="caution">
    <text evidence="2">The sequence shown here is derived from an EMBL/GenBank/DDBJ whole genome shotgun (WGS) entry which is preliminary data.</text>
</comment>
<dbReference type="Proteomes" id="UP001596528">
    <property type="component" value="Unassembled WGS sequence"/>
</dbReference>
<evidence type="ECO:0000313" key="2">
    <source>
        <dbReference type="EMBL" id="MFC7751116.1"/>
    </source>
</evidence>
<dbReference type="InterPro" id="IPR018604">
    <property type="entry name" value="YycI-like"/>
</dbReference>
<dbReference type="Gene3D" id="2.40.128.690">
    <property type="entry name" value="YycH protein, domain 3-like"/>
    <property type="match status" value="1"/>
</dbReference>
<organism evidence="2 3">
    <name type="scientific">Paenibacillus thermoaerophilus</name>
    <dbReference type="NCBI Taxonomy" id="1215385"/>
    <lineage>
        <taxon>Bacteria</taxon>
        <taxon>Bacillati</taxon>
        <taxon>Bacillota</taxon>
        <taxon>Bacilli</taxon>
        <taxon>Bacillales</taxon>
        <taxon>Paenibacillaceae</taxon>
        <taxon>Paenibacillus</taxon>
    </lineage>
</organism>
<dbReference type="Pfam" id="PF09648">
    <property type="entry name" value="YycI"/>
    <property type="match status" value="1"/>
</dbReference>
<name>A0ABW2V8K8_9BACL</name>
<accession>A0ABW2V8K8</accession>
<proteinExistence type="predicted"/>
<evidence type="ECO:0000313" key="3">
    <source>
        <dbReference type="Proteomes" id="UP001596528"/>
    </source>
</evidence>